<reference evidence="1" key="1">
    <citation type="submission" date="2023-04" db="EMBL/GenBank/DDBJ databases">
        <title>Ambrosiozyma monospora NBRC 10751.</title>
        <authorList>
            <person name="Ichikawa N."/>
            <person name="Sato H."/>
            <person name="Tonouchi N."/>
        </authorList>
    </citation>
    <scope>NUCLEOTIDE SEQUENCE</scope>
    <source>
        <strain evidence="1">NBRC 10751</strain>
    </source>
</reference>
<sequence>MPSRPTNSIIITDKHLLRTENADLLNDLLNTIQSFLPKDEEMLISILKSFNRIILTFKQIANSELVYKILSKENIKCNFSLKNNPHPNAKDDCNSAGYYNSNANVLLSPVSDNDDDEYNERFPFAIPSTSMPPSPLLDTTNTKPSFTSPSSTTFQTQTPSTQQKQQLHIDTTTPTQPQPQTQTFTYTLYPTATSPEQHLNPPPRKVQLTSPPPSPYLGFQQKPEDPPDEITMTDPESLKHILYQPATGILTSPTRSPKSDDELVLSPLGLDDNGAGNGNGAGLGLCLEKVFMDDPVITLQRGDDEDLNGFKTHLIRSLS</sequence>
<evidence type="ECO:0000313" key="2">
    <source>
        <dbReference type="Proteomes" id="UP001165064"/>
    </source>
</evidence>
<name>A0ACB5TZW5_AMBMO</name>
<proteinExistence type="predicted"/>
<keyword evidence="2" id="KW-1185">Reference proteome</keyword>
<gene>
    <name evidence="1" type="ORF">Amon02_001019800</name>
</gene>
<evidence type="ECO:0000313" key="1">
    <source>
        <dbReference type="EMBL" id="GME97264.1"/>
    </source>
</evidence>
<dbReference type="Proteomes" id="UP001165064">
    <property type="component" value="Unassembled WGS sequence"/>
</dbReference>
<dbReference type="EMBL" id="BSXS01010044">
    <property type="protein sequence ID" value="GME97264.1"/>
    <property type="molecule type" value="Genomic_DNA"/>
</dbReference>
<comment type="caution">
    <text evidence="1">The sequence shown here is derived from an EMBL/GenBank/DDBJ whole genome shotgun (WGS) entry which is preliminary data.</text>
</comment>
<protein>
    <submittedName>
        <fullName evidence="1">Unnamed protein product</fullName>
    </submittedName>
</protein>
<organism evidence="1 2">
    <name type="scientific">Ambrosiozyma monospora</name>
    <name type="common">Yeast</name>
    <name type="synonym">Endomycopsis monosporus</name>
    <dbReference type="NCBI Taxonomy" id="43982"/>
    <lineage>
        <taxon>Eukaryota</taxon>
        <taxon>Fungi</taxon>
        <taxon>Dikarya</taxon>
        <taxon>Ascomycota</taxon>
        <taxon>Saccharomycotina</taxon>
        <taxon>Pichiomycetes</taxon>
        <taxon>Pichiales</taxon>
        <taxon>Pichiaceae</taxon>
        <taxon>Ambrosiozyma</taxon>
    </lineage>
</organism>
<accession>A0ACB5TZW5</accession>